<dbReference type="EMBL" id="JBCAWK010000001">
    <property type="protein sequence ID" value="KAK8869658.1"/>
    <property type="molecule type" value="Genomic_DNA"/>
</dbReference>
<evidence type="ECO:0000313" key="13">
    <source>
        <dbReference type="Proteomes" id="UP001388673"/>
    </source>
</evidence>
<keyword evidence="13" id="KW-1185">Reference proteome</keyword>
<name>A0AAW0Z620_9TREE</name>
<dbReference type="PANTHER" id="PTHR20934:SF0">
    <property type="entry name" value="TRANSCRIPTION ELONGATION FACTOR 1 HOMOLOG"/>
    <property type="match status" value="1"/>
</dbReference>
<evidence type="ECO:0000256" key="1">
    <source>
        <dbReference type="ARBA" id="ARBA00003357"/>
    </source>
</evidence>
<dbReference type="GO" id="GO:0008023">
    <property type="term" value="C:transcription elongation factor complex"/>
    <property type="evidence" value="ECO:0007669"/>
    <property type="project" value="TreeGrafter"/>
</dbReference>
<keyword evidence="7 10" id="KW-0805">Transcription regulation</keyword>
<comment type="function">
    <text evidence="1 10">Transcription elongation factor implicated in the maintenance of proper chromatin structure in actively transcribed regions.</text>
</comment>
<organism evidence="12 13">
    <name type="scientific">Kwoniella newhampshirensis</name>
    <dbReference type="NCBI Taxonomy" id="1651941"/>
    <lineage>
        <taxon>Eukaryota</taxon>
        <taxon>Fungi</taxon>
        <taxon>Dikarya</taxon>
        <taxon>Basidiomycota</taxon>
        <taxon>Agaricomycotina</taxon>
        <taxon>Tremellomycetes</taxon>
        <taxon>Tremellales</taxon>
        <taxon>Cryptococcaceae</taxon>
        <taxon>Kwoniella</taxon>
    </lineage>
</organism>
<evidence type="ECO:0000256" key="6">
    <source>
        <dbReference type="ARBA" id="ARBA00022833"/>
    </source>
</evidence>
<dbReference type="InterPro" id="IPR038567">
    <property type="entry name" value="T_Elf1_sf"/>
</dbReference>
<dbReference type="InterPro" id="IPR007808">
    <property type="entry name" value="Elf1"/>
</dbReference>
<dbReference type="GeneID" id="92177486"/>
<feature type="compositionally biased region" description="Acidic residues" evidence="11">
    <location>
        <begin position="118"/>
        <end position="133"/>
    </location>
</feature>
<dbReference type="Proteomes" id="UP001388673">
    <property type="component" value="Unassembled WGS sequence"/>
</dbReference>
<comment type="similarity">
    <text evidence="3 10">Belongs to the ELOF1 family.</text>
</comment>
<keyword evidence="9 10" id="KW-0539">Nucleus</keyword>
<evidence type="ECO:0000256" key="10">
    <source>
        <dbReference type="RuleBase" id="RU364033"/>
    </source>
</evidence>
<dbReference type="GO" id="GO:0006368">
    <property type="term" value="P:transcription elongation by RNA polymerase II"/>
    <property type="evidence" value="ECO:0007669"/>
    <property type="project" value="TreeGrafter"/>
</dbReference>
<gene>
    <name evidence="12" type="ORF">IAR55_000226</name>
</gene>
<dbReference type="GO" id="GO:0008270">
    <property type="term" value="F:zinc ion binding"/>
    <property type="evidence" value="ECO:0007669"/>
    <property type="project" value="UniProtKB-KW"/>
</dbReference>
<evidence type="ECO:0000256" key="7">
    <source>
        <dbReference type="ARBA" id="ARBA00023015"/>
    </source>
</evidence>
<keyword evidence="5 10" id="KW-0863">Zinc-finger</keyword>
<dbReference type="AlphaFoldDB" id="A0AAW0Z620"/>
<evidence type="ECO:0000256" key="3">
    <source>
        <dbReference type="ARBA" id="ARBA00009730"/>
    </source>
</evidence>
<dbReference type="KEGG" id="kne:92177486"/>
<accession>A0AAW0Z620</accession>
<dbReference type="RefSeq" id="XP_066805904.1">
    <property type="nucleotide sequence ID" value="XM_066943362.1"/>
</dbReference>
<comment type="subcellular location">
    <subcellularLocation>
        <location evidence="2 10">Nucleus</location>
    </subcellularLocation>
</comment>
<sequence length="186" mass="20730">MGKRKAAKKPQAKKKAEPLGTVFKCLFCNHEKAVSVKLDKATMFGSLTCKVCGQRYSTPINNLSVAVDVYCDWVDACEEVRVKQPPKQRTPRGPDPLSHGQAGGASFDPDGPPHPEQDADGEADAEGEYDVDDDVPRTKTAHRSRRDPDDDEDVDDVDDVDDDDDDRGAKRRRVRHEYDDDDDDDE</sequence>
<dbReference type="FunFam" id="2.20.25.190:FF:000001">
    <property type="entry name" value="Transcription elongation factor 1 homolog"/>
    <property type="match status" value="1"/>
</dbReference>
<comment type="caution">
    <text evidence="12">The sequence shown here is derived from an EMBL/GenBank/DDBJ whole genome shotgun (WGS) entry which is preliminary data.</text>
</comment>
<protein>
    <recommendedName>
        <fullName evidence="10">Transcription elongation factor 1 homolog</fullName>
    </recommendedName>
</protein>
<dbReference type="Pfam" id="PF05129">
    <property type="entry name" value="Zn_ribbon_Elf1"/>
    <property type="match status" value="1"/>
</dbReference>
<feature type="compositionally biased region" description="Acidic residues" evidence="11">
    <location>
        <begin position="149"/>
        <end position="166"/>
    </location>
</feature>
<keyword evidence="4 10" id="KW-0479">Metal-binding</keyword>
<dbReference type="Gene3D" id="2.20.25.190">
    <property type="match status" value="1"/>
</dbReference>
<evidence type="ECO:0000313" key="12">
    <source>
        <dbReference type="EMBL" id="KAK8869658.1"/>
    </source>
</evidence>
<dbReference type="SUPFAM" id="SSF57783">
    <property type="entry name" value="Zinc beta-ribbon"/>
    <property type="match status" value="1"/>
</dbReference>
<evidence type="ECO:0000256" key="9">
    <source>
        <dbReference type="ARBA" id="ARBA00023242"/>
    </source>
</evidence>
<evidence type="ECO:0000256" key="2">
    <source>
        <dbReference type="ARBA" id="ARBA00004123"/>
    </source>
</evidence>
<evidence type="ECO:0000256" key="8">
    <source>
        <dbReference type="ARBA" id="ARBA00023163"/>
    </source>
</evidence>
<proteinExistence type="inferred from homology"/>
<dbReference type="PANTHER" id="PTHR20934">
    <property type="entry name" value="TRANSCRIPTION ELONGATION FACTOR 1 HOMOLOG"/>
    <property type="match status" value="1"/>
</dbReference>
<evidence type="ECO:0000256" key="11">
    <source>
        <dbReference type="SAM" id="MobiDB-lite"/>
    </source>
</evidence>
<feature type="region of interest" description="Disordered" evidence="11">
    <location>
        <begin position="81"/>
        <end position="186"/>
    </location>
</feature>
<evidence type="ECO:0000256" key="5">
    <source>
        <dbReference type="ARBA" id="ARBA00022771"/>
    </source>
</evidence>
<keyword evidence="8 10" id="KW-0804">Transcription</keyword>
<reference evidence="12 13" key="1">
    <citation type="journal article" date="2024" name="bioRxiv">
        <title>Comparative genomics of Cryptococcus and Kwoniella reveals pathogenesis evolution and contrasting karyotype dynamics via intercentromeric recombination or chromosome fusion.</title>
        <authorList>
            <person name="Coelho M.A."/>
            <person name="David-Palma M."/>
            <person name="Shea T."/>
            <person name="Bowers K."/>
            <person name="McGinley-Smith S."/>
            <person name="Mohammad A.W."/>
            <person name="Gnirke A."/>
            <person name="Yurkov A.M."/>
            <person name="Nowrousian M."/>
            <person name="Sun S."/>
            <person name="Cuomo C.A."/>
            <person name="Heitman J."/>
        </authorList>
    </citation>
    <scope>NUCLEOTIDE SEQUENCE [LARGE SCALE GENOMIC DNA]</scope>
    <source>
        <strain evidence="12 13">CBS 13917</strain>
    </source>
</reference>
<keyword evidence="6 10" id="KW-0862">Zinc</keyword>
<dbReference type="GO" id="GO:0000993">
    <property type="term" value="F:RNA polymerase II complex binding"/>
    <property type="evidence" value="ECO:0007669"/>
    <property type="project" value="TreeGrafter"/>
</dbReference>
<evidence type="ECO:0000256" key="4">
    <source>
        <dbReference type="ARBA" id="ARBA00022723"/>
    </source>
</evidence>